<reference evidence="2" key="2">
    <citation type="submission" date="2024-01" db="EMBL/GenBank/DDBJ databases">
        <title>Comparative genomics of Cryptococcus and Kwoniella reveals pathogenesis evolution and contrasting modes of karyotype evolution via chromosome fusion or intercentromeric recombination.</title>
        <authorList>
            <person name="Coelho M.A."/>
            <person name="David-Palma M."/>
            <person name="Shea T."/>
            <person name="Bowers K."/>
            <person name="McGinley-Smith S."/>
            <person name="Mohammad A.W."/>
            <person name="Gnirke A."/>
            <person name="Yurkov A.M."/>
            <person name="Nowrousian M."/>
            <person name="Sun S."/>
            <person name="Cuomo C.A."/>
            <person name="Heitman J."/>
        </authorList>
    </citation>
    <scope>NUCLEOTIDE SEQUENCE</scope>
    <source>
        <strain evidence="2">CBS 12478</strain>
    </source>
</reference>
<accession>A0AAJ8LIC8</accession>
<gene>
    <name evidence="2" type="ORF">CI109_102904</name>
</gene>
<reference evidence="2" key="1">
    <citation type="submission" date="2017-08" db="EMBL/GenBank/DDBJ databases">
        <authorList>
            <person name="Cuomo C."/>
            <person name="Billmyre B."/>
            <person name="Heitman J."/>
        </authorList>
    </citation>
    <scope>NUCLEOTIDE SEQUENCE</scope>
    <source>
        <strain evidence="2">CBS 12478</strain>
    </source>
</reference>
<dbReference type="EMBL" id="CP144055">
    <property type="protein sequence ID" value="WWD18452.1"/>
    <property type="molecule type" value="Genomic_DNA"/>
</dbReference>
<organism evidence="2 3">
    <name type="scientific">Kwoniella shandongensis</name>
    <dbReference type="NCBI Taxonomy" id="1734106"/>
    <lineage>
        <taxon>Eukaryota</taxon>
        <taxon>Fungi</taxon>
        <taxon>Dikarya</taxon>
        <taxon>Basidiomycota</taxon>
        <taxon>Agaricomycotina</taxon>
        <taxon>Tremellomycetes</taxon>
        <taxon>Tremellales</taxon>
        <taxon>Cryptococcaceae</taxon>
        <taxon>Kwoniella</taxon>
    </lineage>
</organism>
<dbReference type="AlphaFoldDB" id="A0AAJ8LIC8"/>
<sequence>MVLTKKRSGSSNSQLLDNTTDVAAHTATTNKTHGGVAGAGVHAVPPPMIVPIGSGGGHGGHGHGHGHDAGGGHSHGGHGHGGFSGGDGGGGGFSGGGGGGGGS</sequence>
<dbReference type="KEGG" id="ksn:43585394"/>
<dbReference type="GeneID" id="43585394"/>
<keyword evidence="3" id="KW-1185">Reference proteome</keyword>
<proteinExistence type="predicted"/>
<evidence type="ECO:0000313" key="3">
    <source>
        <dbReference type="Proteomes" id="UP000322225"/>
    </source>
</evidence>
<dbReference type="Proteomes" id="UP000322225">
    <property type="component" value="Chromosome 5"/>
</dbReference>
<feature type="region of interest" description="Disordered" evidence="1">
    <location>
        <begin position="1"/>
        <end position="103"/>
    </location>
</feature>
<feature type="compositionally biased region" description="Polar residues" evidence="1">
    <location>
        <begin position="9"/>
        <end position="32"/>
    </location>
</feature>
<dbReference type="RefSeq" id="XP_065823282.1">
    <property type="nucleotide sequence ID" value="XM_065967210.1"/>
</dbReference>
<evidence type="ECO:0000313" key="2">
    <source>
        <dbReference type="EMBL" id="WWD18452.1"/>
    </source>
</evidence>
<protein>
    <submittedName>
        <fullName evidence="2">Uncharacterized protein</fullName>
    </submittedName>
</protein>
<feature type="compositionally biased region" description="Gly residues" evidence="1">
    <location>
        <begin position="71"/>
        <end position="103"/>
    </location>
</feature>
<name>A0AAJ8LIC8_9TREE</name>
<evidence type="ECO:0000256" key="1">
    <source>
        <dbReference type="SAM" id="MobiDB-lite"/>
    </source>
</evidence>